<dbReference type="GO" id="GO:0009435">
    <property type="term" value="P:NAD+ biosynthetic process"/>
    <property type="evidence" value="ECO:0007669"/>
    <property type="project" value="UniProtKB-UniRule"/>
</dbReference>
<evidence type="ECO:0000256" key="3">
    <source>
        <dbReference type="ARBA" id="ARBA00022642"/>
    </source>
</evidence>
<dbReference type="RefSeq" id="WP_045056003.1">
    <property type="nucleotide sequence ID" value="NZ_CAWMDP010000008.1"/>
</dbReference>
<evidence type="ECO:0000256" key="5">
    <source>
        <dbReference type="ARBA" id="ARBA00022695"/>
    </source>
</evidence>
<reference evidence="12 13" key="1">
    <citation type="submission" date="2015-02" db="EMBL/GenBank/DDBJ databases">
        <title>Draft genome of a novel marine cyanobacterium (Chroococcales) isolated from South Atlantic Ocean.</title>
        <authorList>
            <person name="Rigonato J."/>
            <person name="Alvarenga D.O."/>
            <person name="Branco L.H."/>
            <person name="Varani A.M."/>
            <person name="Brandini F.P."/>
            <person name="Fiore M.F."/>
        </authorList>
    </citation>
    <scope>NUCLEOTIDE SEQUENCE [LARGE SCALE GENOMIC DNA]</scope>
    <source>
        <strain evidence="12 13">CENA595</strain>
    </source>
</reference>
<dbReference type="AlphaFoldDB" id="A0A0D8ZTL6"/>
<keyword evidence="7 10" id="KW-0067">ATP-binding</keyword>
<dbReference type="NCBIfam" id="TIGR00482">
    <property type="entry name" value="nicotinate (nicotinamide) nucleotide adenylyltransferase"/>
    <property type="match status" value="1"/>
</dbReference>
<gene>
    <name evidence="10" type="primary">nadD</name>
    <name evidence="12" type="ORF">UH38_17635</name>
</gene>
<evidence type="ECO:0000256" key="6">
    <source>
        <dbReference type="ARBA" id="ARBA00022741"/>
    </source>
</evidence>
<evidence type="ECO:0000256" key="1">
    <source>
        <dbReference type="ARBA" id="ARBA00002324"/>
    </source>
</evidence>
<sequence>MRRIGVFGGTFDPVHWGHLLAAETAFSQLSLDKVIWLPTCDPPYKQAAGQFKERLEMVRLAIAERPGFSTLPIDNLSTTDAIDAAIALPNLYTNTHWYWILGIDAFMTLPRWRKRHELVSVYEWVVVPRTTNSQIPQQVVQQLNDLRWQILPMPIVQISSSLIRQYCRDRCSIRHLVPQSVGDYIERHNLYSA</sequence>
<dbReference type="InterPro" id="IPR005248">
    <property type="entry name" value="NadD/NMNAT"/>
</dbReference>
<dbReference type="STRING" id="1618023.UH38_17635"/>
<dbReference type="HAMAP" id="MF_00244">
    <property type="entry name" value="NaMN_adenylyltr"/>
    <property type="match status" value="1"/>
</dbReference>
<protein>
    <recommendedName>
        <fullName evidence="10">Probable nicotinate-nucleotide adenylyltransferase</fullName>
        <ecNumber evidence="10">2.7.7.18</ecNumber>
    </recommendedName>
    <alternativeName>
        <fullName evidence="10">Deamido-NAD(+) diphosphorylase</fullName>
    </alternativeName>
    <alternativeName>
        <fullName evidence="10">Deamido-NAD(+) pyrophosphorylase</fullName>
    </alternativeName>
    <alternativeName>
        <fullName evidence="10">Nicotinate mononucleotide adenylyltransferase</fullName>
        <shortName evidence="10">NaMN adenylyltransferase</shortName>
    </alternativeName>
</protein>
<evidence type="ECO:0000256" key="10">
    <source>
        <dbReference type="HAMAP-Rule" id="MF_00244"/>
    </source>
</evidence>
<evidence type="ECO:0000256" key="9">
    <source>
        <dbReference type="ARBA" id="ARBA00048721"/>
    </source>
</evidence>
<dbReference type="NCBIfam" id="TIGR00125">
    <property type="entry name" value="cyt_tran_rel"/>
    <property type="match status" value="1"/>
</dbReference>
<keyword evidence="6 10" id="KW-0547">Nucleotide-binding</keyword>
<dbReference type="OrthoDB" id="5295945at2"/>
<dbReference type="PATRIC" id="fig|1618023.3.peg.604"/>
<dbReference type="InterPro" id="IPR014729">
    <property type="entry name" value="Rossmann-like_a/b/a_fold"/>
</dbReference>
<evidence type="ECO:0000256" key="8">
    <source>
        <dbReference type="ARBA" id="ARBA00023027"/>
    </source>
</evidence>
<dbReference type="InterPro" id="IPR004821">
    <property type="entry name" value="Cyt_trans-like"/>
</dbReference>
<keyword evidence="8 10" id="KW-0520">NAD</keyword>
<dbReference type="PANTHER" id="PTHR39321">
    <property type="entry name" value="NICOTINATE-NUCLEOTIDE ADENYLYLTRANSFERASE-RELATED"/>
    <property type="match status" value="1"/>
</dbReference>
<evidence type="ECO:0000313" key="12">
    <source>
        <dbReference type="EMBL" id="KJH70586.1"/>
    </source>
</evidence>
<comment type="function">
    <text evidence="1 10">Catalyzes the reversible adenylation of nicotinate mononucleotide (NaMN) to nicotinic acid adenine dinucleotide (NaAD).</text>
</comment>
<dbReference type="UniPathway" id="UPA00253">
    <property type="reaction ID" value="UER00332"/>
</dbReference>
<dbReference type="SUPFAM" id="SSF52374">
    <property type="entry name" value="Nucleotidylyl transferase"/>
    <property type="match status" value="1"/>
</dbReference>
<name>A0A0D8ZTL6_9CYAN</name>
<evidence type="ECO:0000313" key="13">
    <source>
        <dbReference type="Proteomes" id="UP000032452"/>
    </source>
</evidence>
<dbReference type="GO" id="GO:0004515">
    <property type="term" value="F:nicotinate-nucleotide adenylyltransferase activity"/>
    <property type="evidence" value="ECO:0007669"/>
    <property type="project" value="UniProtKB-UniRule"/>
</dbReference>
<dbReference type="EMBL" id="JYON01000021">
    <property type="protein sequence ID" value="KJH70586.1"/>
    <property type="molecule type" value="Genomic_DNA"/>
</dbReference>
<comment type="pathway">
    <text evidence="2 10">Cofactor biosynthesis; NAD(+) biosynthesis; deamido-NAD(+) from nicotinate D-ribonucleotide: step 1/1.</text>
</comment>
<keyword evidence="3 10" id="KW-0662">Pyridine nucleotide biosynthesis</keyword>
<dbReference type="Pfam" id="PF01467">
    <property type="entry name" value="CTP_transf_like"/>
    <property type="match status" value="1"/>
</dbReference>
<comment type="catalytic activity">
    <reaction evidence="9 10">
        <text>nicotinate beta-D-ribonucleotide + ATP + H(+) = deamido-NAD(+) + diphosphate</text>
        <dbReference type="Rhea" id="RHEA:22860"/>
        <dbReference type="ChEBI" id="CHEBI:15378"/>
        <dbReference type="ChEBI" id="CHEBI:30616"/>
        <dbReference type="ChEBI" id="CHEBI:33019"/>
        <dbReference type="ChEBI" id="CHEBI:57502"/>
        <dbReference type="ChEBI" id="CHEBI:58437"/>
        <dbReference type="EC" id="2.7.7.18"/>
    </reaction>
</comment>
<dbReference type="Gene3D" id="3.40.50.620">
    <property type="entry name" value="HUPs"/>
    <property type="match status" value="1"/>
</dbReference>
<keyword evidence="13" id="KW-1185">Reference proteome</keyword>
<feature type="domain" description="Cytidyltransferase-like" evidence="11">
    <location>
        <begin position="6"/>
        <end position="165"/>
    </location>
</feature>
<proteinExistence type="inferred from homology"/>
<keyword evidence="5 10" id="KW-0548">Nucleotidyltransferase</keyword>
<organism evidence="12 13">
    <name type="scientific">Aliterella atlantica CENA595</name>
    <dbReference type="NCBI Taxonomy" id="1618023"/>
    <lineage>
        <taxon>Bacteria</taxon>
        <taxon>Bacillati</taxon>
        <taxon>Cyanobacteriota</taxon>
        <taxon>Cyanophyceae</taxon>
        <taxon>Chroococcidiopsidales</taxon>
        <taxon>Aliterellaceae</taxon>
        <taxon>Aliterella</taxon>
    </lineage>
</organism>
<dbReference type="Proteomes" id="UP000032452">
    <property type="component" value="Unassembled WGS sequence"/>
</dbReference>
<evidence type="ECO:0000256" key="4">
    <source>
        <dbReference type="ARBA" id="ARBA00022679"/>
    </source>
</evidence>
<dbReference type="EC" id="2.7.7.18" evidence="10"/>
<comment type="similarity">
    <text evidence="10">Belongs to the NadD family.</text>
</comment>
<accession>A0A0D8ZTL6</accession>
<dbReference type="PANTHER" id="PTHR39321:SF3">
    <property type="entry name" value="PHOSPHOPANTETHEINE ADENYLYLTRANSFERASE"/>
    <property type="match status" value="1"/>
</dbReference>
<dbReference type="GO" id="GO:0005524">
    <property type="term" value="F:ATP binding"/>
    <property type="evidence" value="ECO:0007669"/>
    <property type="project" value="UniProtKB-KW"/>
</dbReference>
<evidence type="ECO:0000256" key="2">
    <source>
        <dbReference type="ARBA" id="ARBA00005019"/>
    </source>
</evidence>
<evidence type="ECO:0000256" key="7">
    <source>
        <dbReference type="ARBA" id="ARBA00022840"/>
    </source>
</evidence>
<comment type="caution">
    <text evidence="12">The sequence shown here is derived from an EMBL/GenBank/DDBJ whole genome shotgun (WGS) entry which is preliminary data.</text>
</comment>
<evidence type="ECO:0000259" key="11">
    <source>
        <dbReference type="Pfam" id="PF01467"/>
    </source>
</evidence>
<dbReference type="CDD" id="cd02165">
    <property type="entry name" value="NMNAT"/>
    <property type="match status" value="1"/>
</dbReference>
<keyword evidence="4 10" id="KW-0808">Transferase</keyword>